<dbReference type="RefSeq" id="WP_344265864.1">
    <property type="nucleotide sequence ID" value="NZ_BAAAHV010000003.1"/>
</dbReference>
<comment type="cofactor">
    <cofactor evidence="1">
        <name>Zn(2+)</name>
        <dbReference type="ChEBI" id="CHEBI:29105"/>
    </cofactor>
</comment>
<proteinExistence type="predicted"/>
<accession>A0ABW5I0E5</accession>
<dbReference type="GO" id="GO:0008237">
    <property type="term" value="F:metallopeptidase activity"/>
    <property type="evidence" value="ECO:0007669"/>
    <property type="project" value="UniProtKB-KW"/>
</dbReference>
<sequence>MKNSPRALLAVLLLAGFPVLVLAVAGSLIWLEIAAFRHSPFTAERLAFLVGPVLYVLFAALVTYERSRDDVDGVPVTPEEQPQLWAAVRELAREVGTRPPDEIYLLPQVNAGVTEETHWAGLRVRRRRMFIGAQLFAGLRISQLRAILGHELGHYSNRHTRFAGATYRGRQTIGRVVNGLRSSGSGRLLRPVFTAYAAVYYRVSARVSQEQELAADIASARAAGTTAATTALRETEVLDAAWWVFLENYATVAWSSGYLPKQLAGGYQLLLADETRAEEMASLRENPPSRPASKYDSHPPISERIALLEAAPAIPVPPGGERPATDLLRNGSELLEAVLATGFTEDAASKKKLDWASLVDIGMRDSTQAEALRIRRSRSVDELLDLLDAGRIEDLADPENPAPAGAGLRAKREFYRHSVHNRLSIVVHARLAKADAAHWELSWSGPAKLVLAEPYATELDPAVGAAIDGDTAALRALLAPVHS</sequence>
<evidence type="ECO:0000256" key="5">
    <source>
        <dbReference type="ARBA" id="ARBA00022692"/>
    </source>
</evidence>
<evidence type="ECO:0000313" key="14">
    <source>
        <dbReference type="Proteomes" id="UP001597542"/>
    </source>
</evidence>
<keyword evidence="9" id="KW-1133">Transmembrane helix</keyword>
<comment type="subcellular location">
    <subcellularLocation>
        <location evidence="2">Cell membrane</location>
        <topology evidence="2">Multi-pass membrane protein</topology>
    </subcellularLocation>
</comment>
<protein>
    <submittedName>
        <fullName evidence="13">M48 family metalloprotease</fullName>
        <ecNumber evidence="13">3.4.24.-</ecNumber>
    </submittedName>
</protein>
<feature type="domain" description="Peptidase M48" evidence="12">
    <location>
        <begin position="79"/>
        <end position="309"/>
    </location>
</feature>
<dbReference type="Proteomes" id="UP001597542">
    <property type="component" value="Unassembled WGS sequence"/>
</dbReference>
<keyword evidence="4" id="KW-0645">Protease</keyword>
<dbReference type="Pfam" id="PF01435">
    <property type="entry name" value="Peptidase_M48"/>
    <property type="match status" value="1"/>
</dbReference>
<dbReference type="InterPro" id="IPR001915">
    <property type="entry name" value="Peptidase_M48"/>
</dbReference>
<organism evidence="13 14">
    <name type="scientific">Amycolatopsis albidoflavus</name>
    <dbReference type="NCBI Taxonomy" id="102226"/>
    <lineage>
        <taxon>Bacteria</taxon>
        <taxon>Bacillati</taxon>
        <taxon>Actinomycetota</taxon>
        <taxon>Actinomycetes</taxon>
        <taxon>Pseudonocardiales</taxon>
        <taxon>Pseudonocardiaceae</taxon>
        <taxon>Amycolatopsis</taxon>
    </lineage>
</organism>
<dbReference type="EMBL" id="JBHUKQ010000012">
    <property type="protein sequence ID" value="MFD2482754.1"/>
    <property type="molecule type" value="Genomic_DNA"/>
</dbReference>
<evidence type="ECO:0000256" key="4">
    <source>
        <dbReference type="ARBA" id="ARBA00022670"/>
    </source>
</evidence>
<evidence type="ECO:0000256" key="2">
    <source>
        <dbReference type="ARBA" id="ARBA00004651"/>
    </source>
</evidence>
<keyword evidence="6" id="KW-0479">Metal-binding</keyword>
<dbReference type="CDD" id="cd07328">
    <property type="entry name" value="M48_Ste24p_like"/>
    <property type="match status" value="1"/>
</dbReference>
<dbReference type="EC" id="3.4.24.-" evidence="13"/>
<evidence type="ECO:0000256" key="3">
    <source>
        <dbReference type="ARBA" id="ARBA00022475"/>
    </source>
</evidence>
<dbReference type="InterPro" id="IPR050083">
    <property type="entry name" value="HtpX_protease"/>
</dbReference>
<evidence type="ECO:0000256" key="10">
    <source>
        <dbReference type="ARBA" id="ARBA00023049"/>
    </source>
</evidence>
<evidence type="ECO:0000256" key="6">
    <source>
        <dbReference type="ARBA" id="ARBA00022723"/>
    </source>
</evidence>
<gene>
    <name evidence="13" type="ORF">ACFSUT_20885</name>
</gene>
<keyword evidence="11" id="KW-0472">Membrane</keyword>
<comment type="caution">
    <text evidence="13">The sequence shown here is derived from an EMBL/GenBank/DDBJ whole genome shotgun (WGS) entry which is preliminary data.</text>
</comment>
<evidence type="ECO:0000256" key="8">
    <source>
        <dbReference type="ARBA" id="ARBA00022833"/>
    </source>
</evidence>
<keyword evidence="7 13" id="KW-0378">Hydrolase</keyword>
<evidence type="ECO:0000256" key="1">
    <source>
        <dbReference type="ARBA" id="ARBA00001947"/>
    </source>
</evidence>
<keyword evidence="14" id="KW-1185">Reference proteome</keyword>
<keyword evidence="3" id="KW-1003">Cell membrane</keyword>
<keyword evidence="5" id="KW-0812">Transmembrane</keyword>
<evidence type="ECO:0000256" key="11">
    <source>
        <dbReference type="ARBA" id="ARBA00023136"/>
    </source>
</evidence>
<reference evidence="14" key="1">
    <citation type="journal article" date="2019" name="Int. J. Syst. Evol. Microbiol.">
        <title>The Global Catalogue of Microorganisms (GCM) 10K type strain sequencing project: providing services to taxonomists for standard genome sequencing and annotation.</title>
        <authorList>
            <consortium name="The Broad Institute Genomics Platform"/>
            <consortium name="The Broad Institute Genome Sequencing Center for Infectious Disease"/>
            <person name="Wu L."/>
            <person name="Ma J."/>
        </authorList>
    </citation>
    <scope>NUCLEOTIDE SEQUENCE [LARGE SCALE GENOMIC DNA]</scope>
    <source>
        <strain evidence="14">CGMCC 4.7638</strain>
    </source>
</reference>
<name>A0ABW5I0E5_9PSEU</name>
<dbReference type="PANTHER" id="PTHR43221">
    <property type="entry name" value="PROTEASE HTPX"/>
    <property type="match status" value="1"/>
</dbReference>
<keyword evidence="8" id="KW-0862">Zinc</keyword>
<evidence type="ECO:0000256" key="7">
    <source>
        <dbReference type="ARBA" id="ARBA00022801"/>
    </source>
</evidence>
<evidence type="ECO:0000313" key="13">
    <source>
        <dbReference type="EMBL" id="MFD2482754.1"/>
    </source>
</evidence>
<evidence type="ECO:0000259" key="12">
    <source>
        <dbReference type="Pfam" id="PF01435"/>
    </source>
</evidence>
<evidence type="ECO:0000256" key="9">
    <source>
        <dbReference type="ARBA" id="ARBA00022989"/>
    </source>
</evidence>
<dbReference type="Gene3D" id="3.30.2010.10">
    <property type="entry name" value="Metalloproteases ('zincins'), catalytic domain"/>
    <property type="match status" value="1"/>
</dbReference>
<dbReference type="PANTHER" id="PTHR43221:SF1">
    <property type="entry name" value="PROTEASE HTPX"/>
    <property type="match status" value="1"/>
</dbReference>
<keyword evidence="10 13" id="KW-0482">Metalloprotease</keyword>